<dbReference type="GO" id="GO:0000160">
    <property type="term" value="P:phosphorelay signal transduction system"/>
    <property type="evidence" value="ECO:0007669"/>
    <property type="project" value="InterPro"/>
</dbReference>
<dbReference type="InterPro" id="IPR001789">
    <property type="entry name" value="Sig_transdc_resp-reg_receiver"/>
</dbReference>
<keyword evidence="1 2" id="KW-0597">Phosphoprotein</keyword>
<dbReference type="CDD" id="cd00156">
    <property type="entry name" value="REC"/>
    <property type="match status" value="1"/>
</dbReference>
<protein>
    <submittedName>
        <fullName evidence="4">Response regulator receiver domain-containing protein</fullName>
    </submittedName>
</protein>
<accession>A0A1G8YDW8</accession>
<dbReference type="Pfam" id="PF00072">
    <property type="entry name" value="Response_reg"/>
    <property type="match status" value="1"/>
</dbReference>
<dbReference type="InterPro" id="IPR011006">
    <property type="entry name" value="CheY-like_superfamily"/>
</dbReference>
<dbReference type="STRING" id="1128970.SAMN04487935_2280"/>
<feature type="modified residue" description="4-aspartylphosphate" evidence="2">
    <location>
        <position position="54"/>
    </location>
</feature>
<dbReference type="AlphaFoldDB" id="A0A1G8YDW8"/>
<sequence length="137" mass="15460">MKRHLLLIDDDDDEFDLLKLLTSEIPGLDCFYAPNGFDGIKSIENHNPDVVLLDMNMPVMNGLECLRMIRLQKEFKDIPVYIYSNGSAESMKNEVLRAGATGCLTKPSNIKNLTQIILNVLDETTDYASRIRPGKNN</sequence>
<keyword evidence="5" id="KW-1185">Reference proteome</keyword>
<dbReference type="Gene3D" id="3.40.50.2300">
    <property type="match status" value="1"/>
</dbReference>
<dbReference type="EMBL" id="FNEZ01000003">
    <property type="protein sequence ID" value="SDK00614.1"/>
    <property type="molecule type" value="Genomic_DNA"/>
</dbReference>
<evidence type="ECO:0000256" key="2">
    <source>
        <dbReference type="PROSITE-ProRule" id="PRU00169"/>
    </source>
</evidence>
<dbReference type="PANTHER" id="PTHR44591">
    <property type="entry name" value="STRESS RESPONSE REGULATOR PROTEIN 1"/>
    <property type="match status" value="1"/>
</dbReference>
<dbReference type="RefSeq" id="WP_091395419.1">
    <property type="nucleotide sequence ID" value="NZ_BKAI01000006.1"/>
</dbReference>
<proteinExistence type="predicted"/>
<feature type="domain" description="Response regulatory" evidence="3">
    <location>
        <begin position="4"/>
        <end position="121"/>
    </location>
</feature>
<dbReference type="InterPro" id="IPR050595">
    <property type="entry name" value="Bact_response_regulator"/>
</dbReference>
<dbReference type="Proteomes" id="UP000199580">
    <property type="component" value="Unassembled WGS sequence"/>
</dbReference>
<organism evidence="4 5">
    <name type="scientific">Flavobacterium noncentrifugens</name>
    <dbReference type="NCBI Taxonomy" id="1128970"/>
    <lineage>
        <taxon>Bacteria</taxon>
        <taxon>Pseudomonadati</taxon>
        <taxon>Bacteroidota</taxon>
        <taxon>Flavobacteriia</taxon>
        <taxon>Flavobacteriales</taxon>
        <taxon>Flavobacteriaceae</taxon>
        <taxon>Flavobacterium</taxon>
    </lineage>
</organism>
<reference evidence="4 5" key="1">
    <citation type="submission" date="2016-10" db="EMBL/GenBank/DDBJ databases">
        <authorList>
            <person name="de Groot N.N."/>
        </authorList>
    </citation>
    <scope>NUCLEOTIDE SEQUENCE [LARGE SCALE GENOMIC DNA]</scope>
    <source>
        <strain evidence="4 5">CGMCC 1.10076</strain>
    </source>
</reference>
<evidence type="ECO:0000256" key="1">
    <source>
        <dbReference type="ARBA" id="ARBA00022553"/>
    </source>
</evidence>
<dbReference type="PROSITE" id="PS50110">
    <property type="entry name" value="RESPONSE_REGULATORY"/>
    <property type="match status" value="1"/>
</dbReference>
<dbReference type="SMART" id="SM00448">
    <property type="entry name" value="REC"/>
    <property type="match status" value="1"/>
</dbReference>
<gene>
    <name evidence="4" type="ORF">SAMN04487935_2280</name>
</gene>
<evidence type="ECO:0000259" key="3">
    <source>
        <dbReference type="PROSITE" id="PS50110"/>
    </source>
</evidence>
<dbReference type="PANTHER" id="PTHR44591:SF3">
    <property type="entry name" value="RESPONSE REGULATORY DOMAIN-CONTAINING PROTEIN"/>
    <property type="match status" value="1"/>
</dbReference>
<dbReference type="SUPFAM" id="SSF52172">
    <property type="entry name" value="CheY-like"/>
    <property type="match status" value="1"/>
</dbReference>
<dbReference type="OrthoDB" id="7631574at2"/>
<evidence type="ECO:0000313" key="5">
    <source>
        <dbReference type="Proteomes" id="UP000199580"/>
    </source>
</evidence>
<name>A0A1G8YDW8_9FLAO</name>
<evidence type="ECO:0000313" key="4">
    <source>
        <dbReference type="EMBL" id="SDK00614.1"/>
    </source>
</evidence>